<proteinExistence type="predicted"/>
<sequence length="96" mass="11553">MESSSQISKADFIFVKFSFKEEIISDYNFIVVVLKEINYNKLFMMKLEKRRWMVEPLVYILSLKLTKIYHNLSKEQYTVSIEILPFYNLLKKKVST</sequence>
<protein>
    <submittedName>
        <fullName evidence="1">Uncharacterized protein</fullName>
    </submittedName>
</protein>
<accession>A0A3M7PVS7</accession>
<dbReference type="Proteomes" id="UP000276133">
    <property type="component" value="Unassembled WGS sequence"/>
</dbReference>
<evidence type="ECO:0000313" key="2">
    <source>
        <dbReference type="Proteomes" id="UP000276133"/>
    </source>
</evidence>
<reference evidence="1 2" key="1">
    <citation type="journal article" date="2018" name="Sci. Rep.">
        <title>Genomic signatures of local adaptation to the degree of environmental predictability in rotifers.</title>
        <authorList>
            <person name="Franch-Gras L."/>
            <person name="Hahn C."/>
            <person name="Garcia-Roger E.M."/>
            <person name="Carmona M.J."/>
            <person name="Serra M."/>
            <person name="Gomez A."/>
        </authorList>
    </citation>
    <scope>NUCLEOTIDE SEQUENCE [LARGE SCALE GENOMIC DNA]</scope>
    <source>
        <strain evidence="1">HYR1</strain>
    </source>
</reference>
<keyword evidence="2" id="KW-1185">Reference proteome</keyword>
<comment type="caution">
    <text evidence="1">The sequence shown here is derived from an EMBL/GenBank/DDBJ whole genome shotgun (WGS) entry which is preliminary data.</text>
</comment>
<gene>
    <name evidence="1" type="ORF">BpHYR1_042259</name>
</gene>
<dbReference type="EMBL" id="REGN01008624">
    <property type="protein sequence ID" value="RNA03113.1"/>
    <property type="molecule type" value="Genomic_DNA"/>
</dbReference>
<name>A0A3M7PVS7_BRAPC</name>
<organism evidence="1 2">
    <name type="scientific">Brachionus plicatilis</name>
    <name type="common">Marine rotifer</name>
    <name type="synonym">Brachionus muelleri</name>
    <dbReference type="NCBI Taxonomy" id="10195"/>
    <lineage>
        <taxon>Eukaryota</taxon>
        <taxon>Metazoa</taxon>
        <taxon>Spiralia</taxon>
        <taxon>Gnathifera</taxon>
        <taxon>Rotifera</taxon>
        <taxon>Eurotatoria</taxon>
        <taxon>Monogononta</taxon>
        <taxon>Pseudotrocha</taxon>
        <taxon>Ploima</taxon>
        <taxon>Brachionidae</taxon>
        <taxon>Brachionus</taxon>
    </lineage>
</organism>
<evidence type="ECO:0000313" key="1">
    <source>
        <dbReference type="EMBL" id="RNA03113.1"/>
    </source>
</evidence>
<dbReference type="AlphaFoldDB" id="A0A3M7PVS7"/>